<protein>
    <submittedName>
        <fullName evidence="1">Uncharacterized protein</fullName>
    </submittedName>
</protein>
<evidence type="ECO:0000313" key="2">
    <source>
        <dbReference type="Proteomes" id="UP000094444"/>
    </source>
</evidence>
<dbReference type="EMBL" id="MAVT02000357">
    <property type="protein sequence ID" value="POS76550.1"/>
    <property type="molecule type" value="Genomic_DNA"/>
</dbReference>
<accession>A0A2P5I244</accession>
<sequence>MGTLKSRTSLSSLVVEEALRESLFSPSLGRERLWATSAGVCWPQPPTDWCPLQSPESNLWFGTGSRLDTTCFLAPPKIGGRYIWSPTLHQATYGSVEREEELYTCLARTCNINQTKYAVPLLSEAWLLAQLKFQLTCLPPRQDLGSTNIVNIPPPPTTHQSAEPAGHVVLKPRPPTAKTFVGDYTGPDVQLLQERQRRWMSRPSAAAQCSGPVRSSANVSSGHGAYDGPALSCLAIG</sequence>
<keyword evidence="2" id="KW-1185">Reference proteome</keyword>
<organism evidence="1 2">
    <name type="scientific">Diaporthe helianthi</name>
    <dbReference type="NCBI Taxonomy" id="158607"/>
    <lineage>
        <taxon>Eukaryota</taxon>
        <taxon>Fungi</taxon>
        <taxon>Dikarya</taxon>
        <taxon>Ascomycota</taxon>
        <taxon>Pezizomycotina</taxon>
        <taxon>Sordariomycetes</taxon>
        <taxon>Sordariomycetidae</taxon>
        <taxon>Diaporthales</taxon>
        <taxon>Diaporthaceae</taxon>
        <taxon>Diaporthe</taxon>
    </lineage>
</organism>
<reference evidence="1" key="1">
    <citation type="submission" date="2017-09" db="EMBL/GenBank/DDBJ databases">
        <title>Polyketide synthases of a Diaporthe helianthi virulent isolate.</title>
        <authorList>
            <person name="Baroncelli R."/>
        </authorList>
    </citation>
    <scope>NUCLEOTIDE SEQUENCE [LARGE SCALE GENOMIC DNA]</scope>
    <source>
        <strain evidence="1">7/96</strain>
    </source>
</reference>
<dbReference type="Proteomes" id="UP000094444">
    <property type="component" value="Unassembled WGS sequence"/>
</dbReference>
<dbReference type="InParanoid" id="A0A2P5I244"/>
<name>A0A2P5I244_DIAHE</name>
<evidence type="ECO:0000313" key="1">
    <source>
        <dbReference type="EMBL" id="POS76550.1"/>
    </source>
</evidence>
<dbReference type="AlphaFoldDB" id="A0A2P5I244"/>
<gene>
    <name evidence="1" type="ORF">DHEL01_v205053</name>
</gene>
<comment type="caution">
    <text evidence="1">The sequence shown here is derived from an EMBL/GenBank/DDBJ whole genome shotgun (WGS) entry which is preliminary data.</text>
</comment>
<proteinExistence type="predicted"/>